<keyword evidence="2" id="KW-1185">Reference proteome</keyword>
<feature type="non-terminal residue" evidence="1">
    <location>
        <position position="1"/>
    </location>
</feature>
<organism evidence="1 2">
    <name type="scientific">Trichinella spiralis</name>
    <name type="common">Trichina worm</name>
    <dbReference type="NCBI Taxonomy" id="6334"/>
    <lineage>
        <taxon>Eukaryota</taxon>
        <taxon>Metazoa</taxon>
        <taxon>Ecdysozoa</taxon>
        <taxon>Nematoda</taxon>
        <taxon>Enoplea</taxon>
        <taxon>Dorylaimia</taxon>
        <taxon>Trichinellida</taxon>
        <taxon>Trichinellidae</taxon>
        <taxon>Trichinella</taxon>
    </lineage>
</organism>
<reference evidence="1 2" key="1">
    <citation type="submission" date="2015-01" db="EMBL/GenBank/DDBJ databases">
        <title>Evolution of Trichinella species and genotypes.</title>
        <authorList>
            <person name="Korhonen P.K."/>
            <person name="Edoardo P."/>
            <person name="Giuseppe L.R."/>
            <person name="Gasser R.B."/>
        </authorList>
    </citation>
    <scope>NUCLEOTIDE SEQUENCE [LARGE SCALE GENOMIC DNA]</scope>
    <source>
        <strain evidence="1">ISS3</strain>
    </source>
</reference>
<sequence>LLKGFLLSSVRHHTWLVISSTKAQVRYLTSQNAFRCS</sequence>
<dbReference type="EMBL" id="JYDH01006414">
    <property type="protein sequence ID" value="KRY02251.1"/>
    <property type="molecule type" value="Genomic_DNA"/>
</dbReference>
<gene>
    <name evidence="1" type="ORF">T01_1746</name>
</gene>
<dbReference type="Proteomes" id="UP000054776">
    <property type="component" value="Unassembled WGS sequence"/>
</dbReference>
<comment type="caution">
    <text evidence="1">The sequence shown here is derived from an EMBL/GenBank/DDBJ whole genome shotgun (WGS) entry which is preliminary data.</text>
</comment>
<dbReference type="AlphaFoldDB" id="A0A0V0YQ70"/>
<evidence type="ECO:0000313" key="2">
    <source>
        <dbReference type="Proteomes" id="UP000054776"/>
    </source>
</evidence>
<accession>A0A0V0YQ70</accession>
<dbReference type="InParanoid" id="A0A0V0YQ70"/>
<proteinExistence type="predicted"/>
<evidence type="ECO:0000313" key="1">
    <source>
        <dbReference type="EMBL" id="KRY02251.1"/>
    </source>
</evidence>
<protein>
    <submittedName>
        <fullName evidence="1">Uncharacterized protein</fullName>
    </submittedName>
</protein>
<name>A0A0V0YQ70_TRISP</name>
<feature type="non-terminal residue" evidence="1">
    <location>
        <position position="37"/>
    </location>
</feature>